<name>A0A2I0ILA5_PUNGR</name>
<dbReference type="STRING" id="22663.A0A2I0ILA5"/>
<evidence type="ECO:0000313" key="5">
    <source>
        <dbReference type="Proteomes" id="UP000233551"/>
    </source>
</evidence>
<dbReference type="Pfam" id="PF00122">
    <property type="entry name" value="E1-E2_ATPase"/>
    <property type="match status" value="1"/>
</dbReference>
<feature type="domain" description="P-type ATPase A" evidence="3">
    <location>
        <begin position="11"/>
        <end position="113"/>
    </location>
</feature>
<dbReference type="PANTHER" id="PTHR24093:SF509">
    <property type="entry name" value="CALCIUM-TRANSPORTING ATPASE"/>
    <property type="match status" value="1"/>
</dbReference>
<dbReference type="PANTHER" id="PTHR24093">
    <property type="entry name" value="CATION TRANSPORTING ATPASE"/>
    <property type="match status" value="1"/>
</dbReference>
<evidence type="ECO:0000259" key="3">
    <source>
        <dbReference type="Pfam" id="PF00122"/>
    </source>
</evidence>
<protein>
    <recommendedName>
        <fullName evidence="3">P-type ATPase A domain-containing protein</fullName>
    </recommendedName>
</protein>
<dbReference type="GO" id="GO:0005388">
    <property type="term" value="F:P-type calcium transporter activity"/>
    <property type="evidence" value="ECO:0007669"/>
    <property type="project" value="TreeGrafter"/>
</dbReference>
<keyword evidence="2" id="KW-0812">Transmembrane</keyword>
<dbReference type="EMBL" id="PGOL01002823">
    <property type="protein sequence ID" value="PKI44784.1"/>
    <property type="molecule type" value="Genomic_DNA"/>
</dbReference>
<evidence type="ECO:0000256" key="1">
    <source>
        <dbReference type="ARBA" id="ARBA00022842"/>
    </source>
</evidence>
<dbReference type="InterPro" id="IPR023298">
    <property type="entry name" value="ATPase_P-typ_TM_dom_sf"/>
</dbReference>
<dbReference type="Gene3D" id="1.20.1110.10">
    <property type="entry name" value="Calcium-transporting ATPase, transmembrane domain"/>
    <property type="match status" value="1"/>
</dbReference>
<dbReference type="SUPFAM" id="SSF81665">
    <property type="entry name" value="Calcium ATPase, transmembrane domain M"/>
    <property type="match status" value="1"/>
</dbReference>
<proteinExistence type="predicted"/>
<organism evidence="4 5">
    <name type="scientific">Punica granatum</name>
    <name type="common">Pomegranate</name>
    <dbReference type="NCBI Taxonomy" id="22663"/>
    <lineage>
        <taxon>Eukaryota</taxon>
        <taxon>Viridiplantae</taxon>
        <taxon>Streptophyta</taxon>
        <taxon>Embryophyta</taxon>
        <taxon>Tracheophyta</taxon>
        <taxon>Spermatophyta</taxon>
        <taxon>Magnoliopsida</taxon>
        <taxon>eudicotyledons</taxon>
        <taxon>Gunneridae</taxon>
        <taxon>Pentapetalae</taxon>
        <taxon>rosids</taxon>
        <taxon>malvids</taxon>
        <taxon>Myrtales</taxon>
        <taxon>Lythraceae</taxon>
        <taxon>Punica</taxon>
    </lineage>
</organism>
<dbReference type="GO" id="GO:0005886">
    <property type="term" value="C:plasma membrane"/>
    <property type="evidence" value="ECO:0007669"/>
    <property type="project" value="TreeGrafter"/>
</dbReference>
<evidence type="ECO:0000256" key="2">
    <source>
        <dbReference type="SAM" id="Phobius"/>
    </source>
</evidence>
<dbReference type="AlphaFoldDB" id="A0A2I0ILA5"/>
<reference evidence="4 5" key="1">
    <citation type="submission" date="2017-11" db="EMBL/GenBank/DDBJ databases">
        <title>De-novo sequencing of pomegranate (Punica granatum L.) genome.</title>
        <authorList>
            <person name="Akparov Z."/>
            <person name="Amiraslanov A."/>
            <person name="Hajiyeva S."/>
            <person name="Abbasov M."/>
            <person name="Kaur K."/>
            <person name="Hamwieh A."/>
            <person name="Solovyev V."/>
            <person name="Salamov A."/>
            <person name="Braich B."/>
            <person name="Kosarev P."/>
            <person name="Mahmoud A."/>
            <person name="Hajiyev E."/>
            <person name="Babayeva S."/>
            <person name="Izzatullayeva V."/>
            <person name="Mammadov A."/>
            <person name="Mammadov A."/>
            <person name="Sharifova S."/>
            <person name="Ojaghi J."/>
            <person name="Eynullazada K."/>
            <person name="Bayramov B."/>
            <person name="Abdulazimova A."/>
            <person name="Shahmuradov I."/>
        </authorList>
    </citation>
    <scope>NUCLEOTIDE SEQUENCE [LARGE SCALE GENOMIC DNA]</scope>
    <source>
        <strain evidence="5">cv. AG2017</strain>
        <tissue evidence="4">Leaf</tissue>
    </source>
</reference>
<gene>
    <name evidence="4" type="ORF">CRG98_034732</name>
</gene>
<evidence type="ECO:0000313" key="4">
    <source>
        <dbReference type="EMBL" id="PKI44784.1"/>
    </source>
</evidence>
<comment type="caution">
    <text evidence="4">The sequence shown here is derived from an EMBL/GenBank/DDBJ whole genome shotgun (WGS) entry which is preliminary data.</text>
</comment>
<keyword evidence="2" id="KW-1133">Transmembrane helix</keyword>
<accession>A0A2I0ILA5</accession>
<feature type="transmembrane region" description="Helical" evidence="2">
    <location>
        <begin position="134"/>
        <end position="154"/>
    </location>
</feature>
<dbReference type="InterPro" id="IPR059000">
    <property type="entry name" value="ATPase_P-type_domA"/>
</dbReference>
<keyword evidence="5" id="KW-1185">Reference proteome</keyword>
<keyword evidence="2" id="KW-0472">Membrane</keyword>
<sequence>MLRVRLFWSKTAPAVEHQRNGSRQKISIVEVLVRDLVCLKIGDRIPAERLFVDGHSLKVVDKLSVTGENAHVEVNCNENPFLLSGTKVTDGYAQMMVTSVGMNTAWGKIMSSVARDLAEETPLQARLNKLTDSIGIIGFTIALVVLGVLMIWYVKN</sequence>
<keyword evidence="1" id="KW-0460">Magnesium</keyword>
<dbReference type="SUPFAM" id="SSF81653">
    <property type="entry name" value="Calcium ATPase, transduction domain A"/>
    <property type="match status" value="1"/>
</dbReference>
<dbReference type="Proteomes" id="UP000233551">
    <property type="component" value="Unassembled WGS sequence"/>
</dbReference>
<dbReference type="InterPro" id="IPR008250">
    <property type="entry name" value="ATPase_P-typ_transduc_dom_A_sf"/>
</dbReference>